<proteinExistence type="predicted"/>
<gene>
    <name evidence="2" type="ORF">KEC57_06360</name>
</gene>
<reference evidence="2" key="1">
    <citation type="submission" date="2021-04" db="EMBL/GenBank/DDBJ databases">
        <title>Microbacterium tenobrionis sp. nov. and Microbacterium allomyrinae sp. nov., isolated from larvae of Tenobrio molitor and Allomyrina dichotoma, respectively.</title>
        <authorList>
            <person name="Lee S.D."/>
        </authorList>
    </citation>
    <scope>NUCLEOTIDE SEQUENCE</scope>
    <source>
        <strain evidence="2">BWT-G7</strain>
    </source>
</reference>
<dbReference type="EMBL" id="JAGTTN010000002">
    <property type="protein sequence ID" value="MCC2031805.1"/>
    <property type="molecule type" value="Genomic_DNA"/>
</dbReference>
<evidence type="ECO:0000313" key="2">
    <source>
        <dbReference type="EMBL" id="MCC2031805.1"/>
    </source>
</evidence>
<feature type="compositionally biased region" description="Basic and acidic residues" evidence="1">
    <location>
        <begin position="47"/>
        <end position="74"/>
    </location>
</feature>
<protein>
    <submittedName>
        <fullName evidence="2">Uncharacterized protein</fullName>
    </submittedName>
</protein>
<comment type="caution">
    <text evidence="2">The sequence shown here is derived from an EMBL/GenBank/DDBJ whole genome shotgun (WGS) entry which is preliminary data.</text>
</comment>
<evidence type="ECO:0000313" key="3">
    <source>
        <dbReference type="Proteomes" id="UP001139354"/>
    </source>
</evidence>
<feature type="region of interest" description="Disordered" evidence="1">
    <location>
        <begin position="38"/>
        <end position="74"/>
    </location>
</feature>
<dbReference type="AlphaFoldDB" id="A0A9X1LUK6"/>
<name>A0A9X1LUK6_9MICO</name>
<keyword evidence="3" id="KW-1185">Reference proteome</keyword>
<dbReference type="Proteomes" id="UP001139354">
    <property type="component" value="Unassembled WGS sequence"/>
</dbReference>
<dbReference type="RefSeq" id="WP_229383737.1">
    <property type="nucleotide sequence ID" value="NZ_JAGTTN010000002.1"/>
</dbReference>
<evidence type="ECO:0000256" key="1">
    <source>
        <dbReference type="SAM" id="MobiDB-lite"/>
    </source>
</evidence>
<organism evidence="2 3">
    <name type="scientific">Microbacterium allomyrinae</name>
    <dbReference type="NCBI Taxonomy" id="2830666"/>
    <lineage>
        <taxon>Bacteria</taxon>
        <taxon>Bacillati</taxon>
        <taxon>Actinomycetota</taxon>
        <taxon>Actinomycetes</taxon>
        <taxon>Micrococcales</taxon>
        <taxon>Microbacteriaceae</taxon>
        <taxon>Microbacterium</taxon>
    </lineage>
</organism>
<accession>A0A9X1LUK6</accession>
<sequence>MLTGADELRARIENPALFAAADDLLEAEMARRGELTFTLPSSNGLRPVDREASGDRDTVADHTHTQSYEERVAA</sequence>